<organism evidence="2 3">
    <name type="scientific">Senna tora</name>
    <dbReference type="NCBI Taxonomy" id="362788"/>
    <lineage>
        <taxon>Eukaryota</taxon>
        <taxon>Viridiplantae</taxon>
        <taxon>Streptophyta</taxon>
        <taxon>Embryophyta</taxon>
        <taxon>Tracheophyta</taxon>
        <taxon>Spermatophyta</taxon>
        <taxon>Magnoliopsida</taxon>
        <taxon>eudicotyledons</taxon>
        <taxon>Gunneridae</taxon>
        <taxon>Pentapetalae</taxon>
        <taxon>rosids</taxon>
        <taxon>fabids</taxon>
        <taxon>Fabales</taxon>
        <taxon>Fabaceae</taxon>
        <taxon>Caesalpinioideae</taxon>
        <taxon>Cassia clade</taxon>
        <taxon>Senna</taxon>
    </lineage>
</organism>
<evidence type="ECO:0000313" key="3">
    <source>
        <dbReference type="Proteomes" id="UP000634136"/>
    </source>
</evidence>
<dbReference type="AlphaFoldDB" id="A0A834TQJ6"/>
<feature type="region of interest" description="Disordered" evidence="1">
    <location>
        <begin position="38"/>
        <end position="57"/>
    </location>
</feature>
<comment type="caution">
    <text evidence="2">The sequence shown here is derived from an EMBL/GenBank/DDBJ whole genome shotgun (WGS) entry which is preliminary data.</text>
</comment>
<evidence type="ECO:0000256" key="1">
    <source>
        <dbReference type="SAM" id="MobiDB-lite"/>
    </source>
</evidence>
<reference evidence="2" key="1">
    <citation type="submission" date="2020-09" db="EMBL/GenBank/DDBJ databases">
        <title>Genome-Enabled Discovery of Anthraquinone Biosynthesis in Senna tora.</title>
        <authorList>
            <person name="Kang S.-H."/>
            <person name="Pandey R.P."/>
            <person name="Lee C.-M."/>
            <person name="Sim J.-S."/>
            <person name="Jeong J.-T."/>
            <person name="Choi B.-S."/>
            <person name="Jung M."/>
            <person name="Ginzburg D."/>
            <person name="Zhao K."/>
            <person name="Won S.Y."/>
            <person name="Oh T.-J."/>
            <person name="Yu Y."/>
            <person name="Kim N.-H."/>
            <person name="Lee O.R."/>
            <person name="Lee T.-H."/>
            <person name="Bashyal P."/>
            <person name="Kim T.-S."/>
            <person name="Lee W.-H."/>
            <person name="Kawkins C."/>
            <person name="Kim C.-K."/>
            <person name="Kim J.S."/>
            <person name="Ahn B.O."/>
            <person name="Rhee S.Y."/>
            <person name="Sohng J.K."/>
        </authorList>
    </citation>
    <scope>NUCLEOTIDE SEQUENCE</scope>
    <source>
        <tissue evidence="2">Leaf</tissue>
    </source>
</reference>
<evidence type="ECO:0000313" key="2">
    <source>
        <dbReference type="EMBL" id="KAF7825879.1"/>
    </source>
</evidence>
<gene>
    <name evidence="2" type="ORF">G2W53_017043</name>
</gene>
<sequence>MENAKREGRGERERRKFSLSNRLLLSLSSVYNKKLDCEREREGRRKIEEGPQHYGTE</sequence>
<dbReference type="Proteomes" id="UP000634136">
    <property type="component" value="Unassembled WGS sequence"/>
</dbReference>
<dbReference type="EMBL" id="JAAIUW010000006">
    <property type="protein sequence ID" value="KAF7825879.1"/>
    <property type="molecule type" value="Genomic_DNA"/>
</dbReference>
<name>A0A834TQJ6_9FABA</name>
<proteinExistence type="predicted"/>
<accession>A0A834TQJ6</accession>
<keyword evidence="3" id="KW-1185">Reference proteome</keyword>
<protein>
    <submittedName>
        <fullName evidence="2">Uncharacterized protein</fullName>
    </submittedName>
</protein>